<dbReference type="AlphaFoldDB" id="A0A699H3Q8"/>
<sequence length="432" mass="48949">MMLINVESVAQSADTLSVMEDHAPSIHDLKSPPARQRNQYTSVIQDLNSPDGEQLSLEMRGRTSSQNINLRSFCPVSVVLLNIKQSGDNSVTRRRMRRRHVAPVSEKDEDAALAMRLQRKNFIGAYGGSQQPQEVQQQRGRSYVTTAMVNMRAMASRAVKCALFMWLIKLIGGTSVVKKSTREKSIDASLKPKRKWRGCERSAVDKCGKRCQSADTLSLMEDHAPSIQFLFLQEIEARKSGSLNNVESSDLESPPARRRNQYTSVIQDLNSPDREQLSLEIRGDNSVTRRRMRRRHVAPVSQKDEDAALAMRLQRENFIGAYGGSQQPQEVQKQRGRSYVTTTMVNMRSMASRVVKWLIFKLNKFRFLKQALKGIGVVKKSTREKSIDASLKPKRKWRECEVSTNTHTKKARQQDPEEIATAKAMNNIVTAN</sequence>
<proteinExistence type="predicted"/>
<dbReference type="EMBL" id="BKCJ010098601">
    <property type="protein sequence ID" value="GEX26891.1"/>
    <property type="molecule type" value="Genomic_DNA"/>
</dbReference>
<comment type="caution">
    <text evidence="1">The sequence shown here is derived from an EMBL/GenBank/DDBJ whole genome shotgun (WGS) entry which is preliminary data.</text>
</comment>
<evidence type="ECO:0000313" key="1">
    <source>
        <dbReference type="EMBL" id="GEX26891.1"/>
    </source>
</evidence>
<reference evidence="1" key="1">
    <citation type="journal article" date="2019" name="Sci. Rep.">
        <title>Draft genome of Tanacetum cinerariifolium, the natural source of mosquito coil.</title>
        <authorList>
            <person name="Yamashiro T."/>
            <person name="Shiraishi A."/>
            <person name="Satake H."/>
            <person name="Nakayama K."/>
        </authorList>
    </citation>
    <scope>NUCLEOTIDE SEQUENCE</scope>
</reference>
<organism evidence="1">
    <name type="scientific">Tanacetum cinerariifolium</name>
    <name type="common">Dalmatian daisy</name>
    <name type="synonym">Chrysanthemum cinerariifolium</name>
    <dbReference type="NCBI Taxonomy" id="118510"/>
    <lineage>
        <taxon>Eukaryota</taxon>
        <taxon>Viridiplantae</taxon>
        <taxon>Streptophyta</taxon>
        <taxon>Embryophyta</taxon>
        <taxon>Tracheophyta</taxon>
        <taxon>Spermatophyta</taxon>
        <taxon>Magnoliopsida</taxon>
        <taxon>eudicotyledons</taxon>
        <taxon>Gunneridae</taxon>
        <taxon>Pentapetalae</taxon>
        <taxon>asterids</taxon>
        <taxon>campanulids</taxon>
        <taxon>Asterales</taxon>
        <taxon>Asteraceae</taxon>
        <taxon>Asteroideae</taxon>
        <taxon>Anthemideae</taxon>
        <taxon>Anthemidinae</taxon>
        <taxon>Tanacetum</taxon>
    </lineage>
</organism>
<accession>A0A699H3Q8</accession>
<gene>
    <name evidence="1" type="ORF">Tci_298866</name>
</gene>
<protein>
    <submittedName>
        <fullName evidence="1">Putative E3 ubiquitin-protein ligase RING1a</fullName>
    </submittedName>
</protein>
<name>A0A699H3Q8_TANCI</name>